<dbReference type="SMART" id="SM00324">
    <property type="entry name" value="RhoGAP"/>
    <property type="match status" value="1"/>
</dbReference>
<evidence type="ECO:0000313" key="3">
    <source>
        <dbReference type="EMBL" id="KAK0735283.1"/>
    </source>
</evidence>
<evidence type="ECO:0000259" key="2">
    <source>
        <dbReference type="PROSITE" id="PS50238"/>
    </source>
</evidence>
<protein>
    <recommendedName>
        <fullName evidence="2">Rho-GAP domain-containing protein</fullName>
    </recommendedName>
</protein>
<dbReference type="AlphaFoldDB" id="A0AA40BJD5"/>
<dbReference type="SUPFAM" id="SSF48350">
    <property type="entry name" value="GTPase activation domain, GAP"/>
    <property type="match status" value="1"/>
</dbReference>
<name>A0AA40BJD5_9PEZI</name>
<dbReference type="Pfam" id="PF17111">
    <property type="entry name" value="PigL_N"/>
    <property type="match status" value="1"/>
</dbReference>
<gene>
    <name evidence="3" type="ORF">B0T26DRAFT_691351</name>
</gene>
<reference evidence="3" key="1">
    <citation type="submission" date="2023-06" db="EMBL/GenBank/DDBJ databases">
        <title>Genome-scale phylogeny and comparative genomics of the fungal order Sordariales.</title>
        <authorList>
            <consortium name="Lawrence Berkeley National Laboratory"/>
            <person name="Hensen N."/>
            <person name="Bonometti L."/>
            <person name="Westerberg I."/>
            <person name="Brannstrom I.O."/>
            <person name="Guillou S."/>
            <person name="Cros-Aarteil S."/>
            <person name="Calhoun S."/>
            <person name="Haridas S."/>
            <person name="Kuo A."/>
            <person name="Mondo S."/>
            <person name="Pangilinan J."/>
            <person name="Riley R."/>
            <person name="LaButti K."/>
            <person name="Andreopoulos B."/>
            <person name="Lipzen A."/>
            <person name="Chen C."/>
            <person name="Yanf M."/>
            <person name="Daum C."/>
            <person name="Ng V."/>
            <person name="Clum A."/>
            <person name="Steindorff A."/>
            <person name="Ohm R."/>
            <person name="Martin F."/>
            <person name="Silar P."/>
            <person name="Natvig D."/>
            <person name="Lalanne C."/>
            <person name="Gautier V."/>
            <person name="Ament-velasquez S.L."/>
            <person name="Kruys A."/>
            <person name="Hutchinson M.I."/>
            <person name="Powell A.J."/>
            <person name="Barry K."/>
            <person name="Miller A.N."/>
            <person name="Grigoriev I.V."/>
            <person name="Debuchy R."/>
            <person name="Gladieux P."/>
            <person name="Thoren M.H."/>
            <person name="Johannesson H."/>
        </authorList>
    </citation>
    <scope>NUCLEOTIDE SEQUENCE</scope>
    <source>
        <strain evidence="3">SMH2392-1A</strain>
    </source>
</reference>
<feature type="compositionally biased region" description="Polar residues" evidence="1">
    <location>
        <begin position="376"/>
        <end position="395"/>
    </location>
</feature>
<feature type="domain" description="Rho-GAP" evidence="2">
    <location>
        <begin position="513"/>
        <end position="735"/>
    </location>
</feature>
<feature type="region of interest" description="Disordered" evidence="1">
    <location>
        <begin position="409"/>
        <end position="474"/>
    </location>
</feature>
<keyword evidence="4" id="KW-1185">Reference proteome</keyword>
<dbReference type="GeneID" id="85324392"/>
<dbReference type="InterPro" id="IPR031348">
    <property type="entry name" value="PigL_N"/>
</dbReference>
<comment type="caution">
    <text evidence="3">The sequence shown here is derived from an EMBL/GenBank/DDBJ whole genome shotgun (WGS) entry which is preliminary data.</text>
</comment>
<proteinExistence type="predicted"/>
<dbReference type="Proteomes" id="UP001172101">
    <property type="component" value="Unassembled WGS sequence"/>
</dbReference>
<dbReference type="EMBL" id="JAUIRO010000001">
    <property type="protein sequence ID" value="KAK0735283.1"/>
    <property type="molecule type" value="Genomic_DNA"/>
</dbReference>
<feature type="region of interest" description="Disordered" evidence="1">
    <location>
        <begin position="271"/>
        <end position="294"/>
    </location>
</feature>
<dbReference type="CDD" id="cd00159">
    <property type="entry name" value="RhoGAP"/>
    <property type="match status" value="1"/>
</dbReference>
<evidence type="ECO:0000313" key="4">
    <source>
        <dbReference type="Proteomes" id="UP001172101"/>
    </source>
</evidence>
<dbReference type="Pfam" id="PF00620">
    <property type="entry name" value="RhoGAP"/>
    <property type="match status" value="1"/>
</dbReference>
<organism evidence="3 4">
    <name type="scientific">Lasiosphaeria miniovina</name>
    <dbReference type="NCBI Taxonomy" id="1954250"/>
    <lineage>
        <taxon>Eukaryota</taxon>
        <taxon>Fungi</taxon>
        <taxon>Dikarya</taxon>
        <taxon>Ascomycota</taxon>
        <taxon>Pezizomycotina</taxon>
        <taxon>Sordariomycetes</taxon>
        <taxon>Sordariomycetidae</taxon>
        <taxon>Sordariales</taxon>
        <taxon>Lasiosphaeriaceae</taxon>
        <taxon>Lasiosphaeria</taxon>
    </lineage>
</organism>
<feature type="compositionally biased region" description="Basic and acidic residues" evidence="1">
    <location>
        <begin position="208"/>
        <end position="219"/>
    </location>
</feature>
<sequence>MAVSPEIAARFCTEQLARSLPDRYSNRSADRPLHRLMHRPLSSLHLFNMADSNPESVLSRSIKTGCFAASNAIAKTSLALNRFVRDVRESRSDLDAISGELHSLEGVLDLLKDDADSFPAQLANKTPRVLEKCLTIVNELDGCISVLGREGVSKADKKSRWMASRDHIEKLRWTLEGYKSTLGLAVDLVALTSSSTEPNSVDSTLARDPNKAEHPVDLDEKSELAKVAARISDVTARLRNESQQNGAVASIQQFLDALYTHAVSAVDTELEQLENRRPDAASSVGEAPDSAIEMSGDETSFPAIKHGRSLSAPHGGGSIPVDEIDELLDELREMPRRAPTPPPRSLARMGVPSVRSSPDIRPTMSESCRGPVPGTGQLSGHSRSWSFSPQGSQYPASESFLTAVTEVAPPLNPEPVAGGTSRPSSRMGRALSQVRRSIWENPGDDGLASPRPSTSGSNMPTSGPVRHGLVRRSSSRLSTTFRSFSHKVLPFSKADDQITTPAEILEPDAIFGVSLAKSMYVAKGLAGTHHDGGRSSTREYPLCVLRCIYFIRDQGVSTPHVFGQDADPQCLDELKEVFASASTNFGKDLDWRRYTVFEAADLILLFLSELPQPLVPESVGKRWITLSRQATISGSLAMRLDQGIDFWEEALLGLRGPARSLFKLLLDLWGDIADAAESNEMTAERLAGRVVRSVMHGPAGRYDTDLLLGLAFMIRKRSEYSLSLRGDGRKSNAAF</sequence>
<dbReference type="InterPro" id="IPR008936">
    <property type="entry name" value="Rho_GTPase_activation_prot"/>
</dbReference>
<dbReference type="RefSeq" id="XP_060304160.1">
    <property type="nucleotide sequence ID" value="XM_060441122.1"/>
</dbReference>
<feature type="region of interest" description="Disordered" evidence="1">
    <location>
        <begin position="335"/>
        <end position="395"/>
    </location>
</feature>
<dbReference type="GO" id="GO:0007165">
    <property type="term" value="P:signal transduction"/>
    <property type="evidence" value="ECO:0007669"/>
    <property type="project" value="InterPro"/>
</dbReference>
<evidence type="ECO:0000256" key="1">
    <source>
        <dbReference type="SAM" id="MobiDB-lite"/>
    </source>
</evidence>
<feature type="compositionally biased region" description="Polar residues" evidence="1">
    <location>
        <begin position="451"/>
        <end position="461"/>
    </location>
</feature>
<dbReference type="PROSITE" id="PS50238">
    <property type="entry name" value="RHOGAP"/>
    <property type="match status" value="1"/>
</dbReference>
<accession>A0AA40BJD5</accession>
<dbReference type="InterPro" id="IPR000198">
    <property type="entry name" value="RhoGAP_dom"/>
</dbReference>
<dbReference type="Gene3D" id="1.10.555.10">
    <property type="entry name" value="Rho GTPase activation protein"/>
    <property type="match status" value="1"/>
</dbReference>
<feature type="region of interest" description="Disordered" evidence="1">
    <location>
        <begin position="195"/>
        <end position="219"/>
    </location>
</feature>